<accession>A0A1C6H9E0</accession>
<dbReference type="PROSITE" id="PS51746">
    <property type="entry name" value="PPM_2"/>
    <property type="match status" value="1"/>
</dbReference>
<evidence type="ECO:0000259" key="1">
    <source>
        <dbReference type="PROSITE" id="PS51746"/>
    </source>
</evidence>
<dbReference type="Gene3D" id="3.60.40.10">
    <property type="entry name" value="PPM-type phosphatase domain"/>
    <property type="match status" value="1"/>
</dbReference>
<dbReference type="SUPFAM" id="SSF81606">
    <property type="entry name" value="PP2C-like"/>
    <property type="match status" value="1"/>
</dbReference>
<gene>
    <name evidence="2" type="primary">stp</name>
    <name evidence="2" type="ORF">SAMEA3545359_00731</name>
</gene>
<sequence>MLRIVSQTDTGVMRQQNQDCAKSGALADGTIWSVVCDGMGGAVGGAIASKLVVDAFEQSVDEGLDQLPSGSLKNFLEVAISRANNLMIDKIMEQPELAGMGTTLVACVVKDSVAHIAHVGDSRAYLLQKDDIVQLTRDHSMVQVLVDQGQISPEEAKNHPKRNVITRAVGINRNIDIDYDEIPLQDGDILLLCTDGVTGHIDDRELWQLVREHDFFDAAQALIDEANARGGSDNSTAVLIG</sequence>
<dbReference type="PANTHER" id="PTHR13832">
    <property type="entry name" value="PROTEIN PHOSPHATASE 2C"/>
    <property type="match status" value="1"/>
</dbReference>
<dbReference type="CDD" id="cd00143">
    <property type="entry name" value="PP2Cc"/>
    <property type="match status" value="1"/>
</dbReference>
<dbReference type="Pfam" id="PF13672">
    <property type="entry name" value="PP2C_2"/>
    <property type="match status" value="1"/>
</dbReference>
<organism evidence="2">
    <name type="scientific">uncultured Anaerotruncus sp</name>
    <dbReference type="NCBI Taxonomy" id="905011"/>
    <lineage>
        <taxon>Bacteria</taxon>
        <taxon>Bacillati</taxon>
        <taxon>Bacillota</taxon>
        <taxon>Clostridia</taxon>
        <taxon>Eubacteriales</taxon>
        <taxon>Oscillospiraceae</taxon>
        <taxon>Anaerotruncus</taxon>
        <taxon>environmental samples</taxon>
    </lineage>
</organism>
<dbReference type="InterPro" id="IPR001932">
    <property type="entry name" value="PPM-type_phosphatase-like_dom"/>
</dbReference>
<dbReference type="InterPro" id="IPR015655">
    <property type="entry name" value="PP2C"/>
</dbReference>
<dbReference type="EMBL" id="FMHG01000001">
    <property type="protein sequence ID" value="SCJ53885.1"/>
    <property type="molecule type" value="Genomic_DNA"/>
</dbReference>
<name>A0A1C6H9E0_9FIRM</name>
<dbReference type="NCBIfam" id="NF033484">
    <property type="entry name" value="Stp1_PP2C_phos"/>
    <property type="match status" value="1"/>
</dbReference>
<evidence type="ECO:0000313" key="2">
    <source>
        <dbReference type="EMBL" id="SCJ53885.1"/>
    </source>
</evidence>
<protein>
    <submittedName>
        <fullName evidence="2">Serine/threonine phosphatase stp</fullName>
        <ecNumber evidence="2">3.1.3.16</ecNumber>
    </submittedName>
</protein>
<dbReference type="GO" id="GO:0004722">
    <property type="term" value="F:protein serine/threonine phosphatase activity"/>
    <property type="evidence" value="ECO:0007669"/>
    <property type="project" value="UniProtKB-EC"/>
</dbReference>
<dbReference type="EC" id="3.1.3.16" evidence="2"/>
<dbReference type="SMART" id="SM00331">
    <property type="entry name" value="PP2C_SIG"/>
    <property type="match status" value="1"/>
</dbReference>
<reference evidence="2" key="1">
    <citation type="submission" date="2015-09" db="EMBL/GenBank/DDBJ databases">
        <authorList>
            <consortium name="Pathogen Informatics"/>
        </authorList>
    </citation>
    <scope>NUCLEOTIDE SEQUENCE</scope>
    <source>
        <strain evidence="2">2789STDY5834896</strain>
    </source>
</reference>
<proteinExistence type="predicted"/>
<keyword evidence="2" id="KW-0378">Hydrolase</keyword>
<dbReference type="SMART" id="SM00332">
    <property type="entry name" value="PP2Cc"/>
    <property type="match status" value="1"/>
</dbReference>
<feature type="domain" description="PPM-type phosphatase" evidence="1">
    <location>
        <begin position="9"/>
        <end position="241"/>
    </location>
</feature>
<dbReference type="AlphaFoldDB" id="A0A1C6H9E0"/>
<dbReference type="InterPro" id="IPR036457">
    <property type="entry name" value="PPM-type-like_dom_sf"/>
</dbReference>
<dbReference type="PANTHER" id="PTHR13832:SF860">
    <property type="entry name" value="PROTEIN PHOSPHATASE PHPP"/>
    <property type="match status" value="1"/>
</dbReference>